<dbReference type="AlphaFoldDB" id="A0AAD9XC78"/>
<comment type="caution">
    <text evidence="1">The sequence shown here is derived from an EMBL/GenBank/DDBJ whole genome shotgun (WGS) entry which is preliminary data.</text>
</comment>
<keyword evidence="2" id="KW-1185">Reference proteome</keyword>
<evidence type="ECO:0000313" key="1">
    <source>
        <dbReference type="EMBL" id="KAK2656632.1"/>
    </source>
</evidence>
<name>A0AAD9XC78_9ROSI</name>
<accession>A0AAD9XC78</accession>
<dbReference type="Proteomes" id="UP001280121">
    <property type="component" value="Unassembled WGS sequence"/>
</dbReference>
<organism evidence="1 2">
    <name type="scientific">Dipteronia dyeriana</name>
    <dbReference type="NCBI Taxonomy" id="168575"/>
    <lineage>
        <taxon>Eukaryota</taxon>
        <taxon>Viridiplantae</taxon>
        <taxon>Streptophyta</taxon>
        <taxon>Embryophyta</taxon>
        <taxon>Tracheophyta</taxon>
        <taxon>Spermatophyta</taxon>
        <taxon>Magnoliopsida</taxon>
        <taxon>eudicotyledons</taxon>
        <taxon>Gunneridae</taxon>
        <taxon>Pentapetalae</taxon>
        <taxon>rosids</taxon>
        <taxon>malvids</taxon>
        <taxon>Sapindales</taxon>
        <taxon>Sapindaceae</taxon>
        <taxon>Hippocastanoideae</taxon>
        <taxon>Acereae</taxon>
        <taxon>Dipteronia</taxon>
    </lineage>
</organism>
<protein>
    <submittedName>
        <fullName evidence="1">Uncharacterized protein</fullName>
    </submittedName>
</protein>
<sequence length="197" mass="22571">MYVVPLLCIIEYALHFVDDLVKTQAEAELMPYEEKSLVFYDSIAIENDNEDDNDNDKDLVEREEEETNHFDVDGGWGRIIFPPVRRGRPMAMDITDRILKLGYCSPKYPLHTFSILVETSWRNGELWAARRKFKNTTTVGAISMEMITSHLFQFVAVALVNSARRLWLSGSGRARRLWGVVVAMVGDGVELEIEIEI</sequence>
<reference evidence="1" key="1">
    <citation type="journal article" date="2023" name="Plant J.">
        <title>Genome sequences and population genomics provide insights into the demographic history, inbreeding, and mutation load of two 'living fossil' tree species of Dipteronia.</title>
        <authorList>
            <person name="Feng Y."/>
            <person name="Comes H.P."/>
            <person name="Chen J."/>
            <person name="Zhu S."/>
            <person name="Lu R."/>
            <person name="Zhang X."/>
            <person name="Li P."/>
            <person name="Qiu J."/>
            <person name="Olsen K.M."/>
            <person name="Qiu Y."/>
        </authorList>
    </citation>
    <scope>NUCLEOTIDE SEQUENCE</scope>
    <source>
        <strain evidence="1">KIB01</strain>
    </source>
</reference>
<gene>
    <name evidence="1" type="ORF">Ddye_009684</name>
</gene>
<proteinExistence type="predicted"/>
<evidence type="ECO:0000313" key="2">
    <source>
        <dbReference type="Proteomes" id="UP001280121"/>
    </source>
</evidence>
<dbReference type="EMBL" id="JANJYI010000003">
    <property type="protein sequence ID" value="KAK2656632.1"/>
    <property type="molecule type" value="Genomic_DNA"/>
</dbReference>